<name>A0A380BB96_SPOPA</name>
<comment type="similarity">
    <text evidence="2">Belongs to the EsaA family.</text>
</comment>
<evidence type="ECO:0000256" key="3">
    <source>
        <dbReference type="ARBA" id="ARBA00020819"/>
    </source>
</evidence>
<dbReference type="PANTHER" id="PTHR43077">
    <property type="entry name" value="TRANSPORT PERMEASE YVFS-RELATED"/>
    <property type="match status" value="1"/>
</dbReference>
<keyword evidence="4" id="KW-1003">Cell membrane</keyword>
<dbReference type="Proteomes" id="UP000254519">
    <property type="component" value="Unassembled WGS sequence"/>
</dbReference>
<keyword evidence="6 12" id="KW-1133">Transmembrane helix</keyword>
<evidence type="ECO:0000313" key="14">
    <source>
        <dbReference type="Proteomes" id="UP000254519"/>
    </source>
</evidence>
<protein>
    <recommendedName>
        <fullName evidence="3">Type VII secretion system accessory factor EsaA</fullName>
    </recommendedName>
</protein>
<comment type="subunit">
    <text evidence="9">Homodimer. Interacts with EssB.</text>
</comment>
<evidence type="ECO:0000256" key="8">
    <source>
        <dbReference type="ARBA" id="ARBA00023136"/>
    </source>
</evidence>
<dbReference type="RefSeq" id="WP_115359658.1">
    <property type="nucleotide sequence ID" value="NZ_CP038012.1"/>
</dbReference>
<sequence>MKKLNYKLLVFLALMLVLSGGITYLALNQPTKGNVDEDISKMTVALVNEDQGALLNEAEIDFGKEFVKSIEKDNTHDWYVVSRGVAESGLENNAYNMMIVIPNDFSERALSIEAEAPERILLNYKINTSGSAELKAEAEKTASGILNDFNRRIIDVYFASIIGNLQEAQDKISSIVEKETIYTNTYKNAIQNPLSQYTAQFDAVQDNTQHSREGFEGLQEILSMFETNLVNGLKPKEDYLTSLADIAKMHEVNTVSFENFSNHLSVFSNGMSDNELLNQLRELELANKAIYEQFQKQAEGSAPTIVSEAKVIQQYLIETYQKLESFNGDIAKTLANDLEGNVTDRIQKAFEEIFREERGNLESFLVQADNDYRKRIKNQVEELPPINLSELQEFGLSKQTINELKNVTTLTKEYEDEFGFTFDNKDGESPLTKKIQQIKYGLIETGVEVTDTVRIPATKKRGQEFKLLKPANYNVASVHIKLPGKTERNYTRSYYRNGTIILPKNEEGEFGVRVVFKLDAKENEVDILQPISWSWELRQTDEGGIAIPDPEPAPQPDPEVDPEPSPEPVPESELPEEIDAQDEQPFETINLTADEQPEQENIEQDEIEETPMENDEEEEPGIEENEIEIPAVIPDPTPGPMPKPEKVTVTKHMISSKVSSSLTTDATGKLASAAIDTVKEYRELMTLYETYFGVDMKVNHSEFVKQLEGTTDDFATDSSLYKLFNKDIVQLFTDYVVGNITGTINEQVHEQVEGLQRQMLEYTALVKETNDESDDLIQIIGQTSNQASTMNANIESLLGELAQWREKSIELLEEQEGISLGKGDEQVALVSLDGQFNSLLVASQSLAEQAKGNLSSADYVYESFDAIDNQARIIQEGGTTLVNDANTLATNLTEKLIEDQNFANNFAGVLENSRIGERPNENLYSFLSNPVQTKNAGVISAGDTLTPYFLVLISFIVALFTGYALSTNDRIRVQRGAFEEESTLMGMNTPITLLTLGIGLVEGMIIGIVSGKLLQIDPAKLLLWIALITLITLTMILITTYLLRQLKMIGMFVLLTLLGLYLFSTEALGTDFDKLSLAATIRKYSPLQYVESLLTSVVNGIPNNQGMIFILIGLALIAVVANLLVIHRSLWKEGIADEAATETR</sequence>
<evidence type="ECO:0000256" key="9">
    <source>
        <dbReference type="ARBA" id="ARBA00046722"/>
    </source>
</evidence>
<evidence type="ECO:0000256" key="4">
    <source>
        <dbReference type="ARBA" id="ARBA00022475"/>
    </source>
</evidence>
<dbReference type="EMBL" id="UGYZ01000002">
    <property type="protein sequence ID" value="SUI98292.1"/>
    <property type="molecule type" value="Genomic_DNA"/>
</dbReference>
<dbReference type="AlphaFoldDB" id="A0A380BB96"/>
<feature type="transmembrane region" description="Helical" evidence="12">
    <location>
        <begin position="1021"/>
        <end position="1042"/>
    </location>
</feature>
<reference evidence="13 14" key="1">
    <citation type="submission" date="2018-06" db="EMBL/GenBank/DDBJ databases">
        <authorList>
            <consortium name="Pathogen Informatics"/>
            <person name="Doyle S."/>
        </authorList>
    </citation>
    <scope>NUCLEOTIDE SEQUENCE [LARGE SCALE GENOMIC DNA]</scope>
    <source>
        <strain evidence="14">ATCC 11859 / DSM 33 / NCIB 8841 / NCTC 4822</strain>
    </source>
</reference>
<keyword evidence="7" id="KW-0843">Virulence</keyword>
<accession>A0A380BB96</accession>
<feature type="transmembrane region" description="Helical" evidence="12">
    <location>
        <begin position="1106"/>
        <end position="1126"/>
    </location>
</feature>
<gene>
    <name evidence="13" type="ORF">NCTC4822_00092</name>
</gene>
<dbReference type="PANTHER" id="PTHR43077:SF10">
    <property type="entry name" value="TRANSPORT PERMEASE PROTEIN"/>
    <property type="match status" value="1"/>
</dbReference>
<feature type="transmembrane region" description="Helical" evidence="12">
    <location>
        <begin position="987"/>
        <end position="1009"/>
    </location>
</feature>
<proteinExistence type="inferred from homology"/>
<dbReference type="GO" id="GO:0005886">
    <property type="term" value="C:plasma membrane"/>
    <property type="evidence" value="ECO:0007669"/>
    <property type="project" value="UniProtKB-SubCell"/>
</dbReference>
<evidence type="ECO:0000256" key="7">
    <source>
        <dbReference type="ARBA" id="ARBA00023026"/>
    </source>
</evidence>
<feature type="compositionally biased region" description="Acidic residues" evidence="11">
    <location>
        <begin position="595"/>
        <end position="622"/>
    </location>
</feature>
<feature type="region of interest" description="Disordered" evidence="11">
    <location>
        <begin position="590"/>
        <end position="622"/>
    </location>
</feature>
<evidence type="ECO:0000256" key="6">
    <source>
        <dbReference type="ARBA" id="ARBA00022989"/>
    </source>
</evidence>
<dbReference type="NCBIfam" id="TIGR03929">
    <property type="entry name" value="T7_esaA_Nterm"/>
    <property type="match status" value="1"/>
</dbReference>
<keyword evidence="8 12" id="KW-0472">Membrane</keyword>
<dbReference type="InterPro" id="IPR023838">
    <property type="entry name" value="T7SS_EsaA"/>
</dbReference>
<evidence type="ECO:0000256" key="1">
    <source>
        <dbReference type="ARBA" id="ARBA00004651"/>
    </source>
</evidence>
<evidence type="ECO:0000256" key="11">
    <source>
        <dbReference type="SAM" id="MobiDB-lite"/>
    </source>
</evidence>
<evidence type="ECO:0000313" key="13">
    <source>
        <dbReference type="EMBL" id="SUI98292.1"/>
    </source>
</evidence>
<organism evidence="13 14">
    <name type="scientific">Sporosarcina pasteurii</name>
    <name type="common">Bacillus pasteurii</name>
    <dbReference type="NCBI Taxonomy" id="1474"/>
    <lineage>
        <taxon>Bacteria</taxon>
        <taxon>Bacillati</taxon>
        <taxon>Bacillota</taxon>
        <taxon>Bacilli</taxon>
        <taxon>Bacillales</taxon>
        <taxon>Caryophanaceae</taxon>
        <taxon>Sporosarcina</taxon>
    </lineage>
</organism>
<keyword evidence="5 12" id="KW-0812">Transmembrane</keyword>
<evidence type="ECO:0000256" key="12">
    <source>
        <dbReference type="SAM" id="Phobius"/>
    </source>
</evidence>
<dbReference type="Gene3D" id="3.40.1710.10">
    <property type="entry name" value="abc type-2 transporter like domain"/>
    <property type="match status" value="1"/>
</dbReference>
<keyword evidence="10" id="KW-0175">Coiled coil</keyword>
<feature type="coiled-coil region" evidence="10">
    <location>
        <begin position="745"/>
        <end position="814"/>
    </location>
</feature>
<evidence type="ECO:0000256" key="10">
    <source>
        <dbReference type="SAM" id="Coils"/>
    </source>
</evidence>
<comment type="subcellular location">
    <subcellularLocation>
        <location evidence="1">Cell membrane</location>
        <topology evidence="1">Multi-pass membrane protein</topology>
    </subcellularLocation>
</comment>
<feature type="transmembrane region" description="Helical" evidence="12">
    <location>
        <begin position="948"/>
        <end position="966"/>
    </location>
</feature>
<dbReference type="OrthoDB" id="4974788at2"/>
<feature type="transmembrane region" description="Helical" evidence="12">
    <location>
        <begin position="1049"/>
        <end position="1068"/>
    </location>
</feature>
<feature type="region of interest" description="Disordered" evidence="11">
    <location>
        <begin position="543"/>
        <end position="577"/>
    </location>
</feature>
<evidence type="ECO:0000256" key="5">
    <source>
        <dbReference type="ARBA" id="ARBA00022692"/>
    </source>
</evidence>
<evidence type="ECO:0000256" key="2">
    <source>
        <dbReference type="ARBA" id="ARBA00008338"/>
    </source>
</evidence>
<keyword evidence="14" id="KW-1185">Reference proteome</keyword>
<dbReference type="InterPro" id="IPR051328">
    <property type="entry name" value="T7SS_ABC-Transporter"/>
</dbReference>